<accession>A0A0D2PDT2</accession>
<protein>
    <submittedName>
        <fullName evidence="1">Uncharacterized protein</fullName>
    </submittedName>
</protein>
<gene>
    <name evidence="1" type="ORF">HYPSUDRAFT_198929</name>
</gene>
<reference evidence="2" key="1">
    <citation type="submission" date="2014-04" db="EMBL/GenBank/DDBJ databases">
        <title>Evolutionary Origins and Diversification of the Mycorrhizal Mutualists.</title>
        <authorList>
            <consortium name="DOE Joint Genome Institute"/>
            <consortium name="Mycorrhizal Genomics Consortium"/>
            <person name="Kohler A."/>
            <person name="Kuo A."/>
            <person name="Nagy L.G."/>
            <person name="Floudas D."/>
            <person name="Copeland A."/>
            <person name="Barry K.W."/>
            <person name="Cichocki N."/>
            <person name="Veneault-Fourrey C."/>
            <person name="LaButti K."/>
            <person name="Lindquist E.A."/>
            <person name="Lipzen A."/>
            <person name="Lundell T."/>
            <person name="Morin E."/>
            <person name="Murat C."/>
            <person name="Riley R."/>
            <person name="Ohm R."/>
            <person name="Sun H."/>
            <person name="Tunlid A."/>
            <person name="Henrissat B."/>
            <person name="Grigoriev I.V."/>
            <person name="Hibbett D.S."/>
            <person name="Martin F."/>
        </authorList>
    </citation>
    <scope>NUCLEOTIDE SEQUENCE [LARGE SCALE GENOMIC DNA]</scope>
    <source>
        <strain evidence="2">FD-334 SS-4</strain>
    </source>
</reference>
<dbReference type="SUPFAM" id="SSF52047">
    <property type="entry name" value="RNI-like"/>
    <property type="match status" value="1"/>
</dbReference>
<dbReference type="EMBL" id="KN817527">
    <property type="protein sequence ID" value="KJA26676.1"/>
    <property type="molecule type" value="Genomic_DNA"/>
</dbReference>
<dbReference type="Proteomes" id="UP000054270">
    <property type="component" value="Unassembled WGS sequence"/>
</dbReference>
<evidence type="ECO:0000313" key="2">
    <source>
        <dbReference type="Proteomes" id="UP000054270"/>
    </source>
</evidence>
<proteinExistence type="predicted"/>
<dbReference type="Gene3D" id="3.80.10.10">
    <property type="entry name" value="Ribonuclease Inhibitor"/>
    <property type="match status" value="1"/>
</dbReference>
<sequence>MTTPMFILNPNGPLAQPYSPQTPVTPQVPVVRAFAPRNPVVELPNDIIWLICTEHLRNLDATIDYPTVKALYLAHPIFSKACRKILFRSITFNLRRHNILQRVAKFKELLTDEVACEVQVISIRDNSFTDAMQNNERRLPFPDGWESDEYSHLEMLDDMRYELVLCDEKDGPGYIFSKALQKLNRLRTVEINLFYQNVGWSSMSQMFQKALCNLIVPQFLTTLSLHGVKGLPRNILGRFKRLKTLSVVDCALDQDIHDDLVLHPKYAEKGKPPSDDRRLRSLTLRDISGEDVCSLLQLWKGSSENEDYVDMTHPEHVQVIFIDGFPRNMDIPRRVLNSASHSIQHLQLHTIGLGVTQFLPELIMSESEMIRDDVAHPDTWLNPEMLAQPSDIEQMTQLKKLELSVSFWHTGGENEELSWAFRLFKSAPSRSMREVVLKVKIGGFPDEDRWAVKQFTRAQKGGDGLIWQKWVDELRKDKWSKLERFSVHILAPRLAGDAAGPCHVANAVEMATECLSPAFEKGSCLLDIILEVY</sequence>
<dbReference type="InterPro" id="IPR032675">
    <property type="entry name" value="LRR_dom_sf"/>
</dbReference>
<organism evidence="1 2">
    <name type="scientific">Hypholoma sublateritium (strain FD-334 SS-4)</name>
    <dbReference type="NCBI Taxonomy" id="945553"/>
    <lineage>
        <taxon>Eukaryota</taxon>
        <taxon>Fungi</taxon>
        <taxon>Dikarya</taxon>
        <taxon>Basidiomycota</taxon>
        <taxon>Agaricomycotina</taxon>
        <taxon>Agaricomycetes</taxon>
        <taxon>Agaricomycetidae</taxon>
        <taxon>Agaricales</taxon>
        <taxon>Agaricineae</taxon>
        <taxon>Strophariaceae</taxon>
        <taxon>Hypholoma</taxon>
    </lineage>
</organism>
<keyword evidence="2" id="KW-1185">Reference proteome</keyword>
<name>A0A0D2PDT2_HYPSF</name>
<evidence type="ECO:0000313" key="1">
    <source>
        <dbReference type="EMBL" id="KJA26676.1"/>
    </source>
</evidence>
<dbReference type="AlphaFoldDB" id="A0A0D2PDT2"/>